<name>Q84N45_9LILI</name>
<dbReference type="InterPro" id="IPR000167">
    <property type="entry name" value="Dehydrin"/>
</dbReference>
<dbReference type="GO" id="GO:0005829">
    <property type="term" value="C:cytosol"/>
    <property type="evidence" value="ECO:0007669"/>
    <property type="project" value="TreeGrafter"/>
</dbReference>
<dbReference type="PANTHER" id="PTHR33346:SF42">
    <property type="entry name" value="DEHYDRIN XERO 1"/>
    <property type="match status" value="1"/>
</dbReference>
<reference evidence="3" key="1">
    <citation type="submission" date="2003-04" db="EMBL/GenBank/DDBJ databases">
        <title>Xerophyta viscosa Dehydrin, Drought-Induced Protein.</title>
        <authorList>
            <person name="Baker B."/>
            <person name="Mundree S.G."/>
            <person name="Thomson J.A."/>
        </authorList>
    </citation>
    <scope>NUCLEOTIDE SEQUENCE</scope>
</reference>
<dbReference type="GO" id="GO:0009414">
    <property type="term" value="P:response to water deprivation"/>
    <property type="evidence" value="ECO:0007669"/>
    <property type="project" value="TreeGrafter"/>
</dbReference>
<evidence type="ECO:0000256" key="2">
    <source>
        <dbReference type="SAM" id="MobiDB-lite"/>
    </source>
</evidence>
<evidence type="ECO:0000256" key="1">
    <source>
        <dbReference type="ARBA" id="ARBA00008403"/>
    </source>
</evidence>
<dbReference type="PANTHER" id="PTHR33346">
    <property type="entry name" value="DEHYDRIN XERO 2-RELATED"/>
    <property type="match status" value="1"/>
</dbReference>
<accession>Q84N45</accession>
<feature type="region of interest" description="Disordered" evidence="2">
    <location>
        <begin position="1"/>
        <end position="101"/>
    </location>
</feature>
<evidence type="ECO:0000313" key="3">
    <source>
        <dbReference type="EMBL" id="AAP22171.1"/>
    </source>
</evidence>
<dbReference type="GO" id="GO:0009631">
    <property type="term" value="P:cold acclimation"/>
    <property type="evidence" value="ECO:0007669"/>
    <property type="project" value="TreeGrafter"/>
</dbReference>
<protein>
    <submittedName>
        <fullName evidence="3">Putative dehydrin</fullName>
    </submittedName>
</protein>
<dbReference type="Pfam" id="PF00257">
    <property type="entry name" value="Dehydrin"/>
    <property type="match status" value="1"/>
</dbReference>
<dbReference type="EMBL" id="AY266308">
    <property type="protein sequence ID" value="AAP22171.1"/>
    <property type="molecule type" value="mRNA"/>
</dbReference>
<organism evidence="3">
    <name type="scientific">Xerophyta viscosa</name>
    <dbReference type="NCBI Taxonomy" id="90708"/>
    <lineage>
        <taxon>Eukaryota</taxon>
        <taxon>Viridiplantae</taxon>
        <taxon>Streptophyta</taxon>
        <taxon>Embryophyta</taxon>
        <taxon>Tracheophyta</taxon>
        <taxon>Spermatophyta</taxon>
        <taxon>Magnoliopsida</taxon>
        <taxon>Liliopsida</taxon>
        <taxon>Pandanales</taxon>
        <taxon>Velloziaceae</taxon>
        <taxon>Xerophyta</taxon>
    </lineage>
</organism>
<sequence length="101" mass="11163">MEGYGNHQHHNVDEYGNPLPVGYGEGYGHQNMQRPGEYYGNQGYGGHQHGAYSGPGYQQDYGSGPRLQRSGSSTSSEDDGYGGRRKKGLKNRIMENLPGRR</sequence>
<proteinExistence type="evidence at transcript level"/>
<comment type="similarity">
    <text evidence="1">Belongs to the plant dehydrin family.</text>
</comment>
<dbReference type="AlphaFoldDB" id="Q84N45"/>
<dbReference type="GO" id="GO:0009737">
    <property type="term" value="P:response to abscisic acid"/>
    <property type="evidence" value="ECO:0007669"/>
    <property type="project" value="TreeGrafter"/>
</dbReference>